<dbReference type="EMBL" id="LRPN01000024">
    <property type="protein sequence ID" value="KWZ84915.1"/>
    <property type="molecule type" value="Genomic_DNA"/>
</dbReference>
<accession>A0A133KZQ6</accession>
<proteinExistence type="predicted"/>
<gene>
    <name evidence="1" type="ORF">HMPREF3213_00662</name>
</gene>
<dbReference type="Proteomes" id="UP000070376">
    <property type="component" value="Unassembled WGS sequence"/>
</dbReference>
<comment type="caution">
    <text evidence="1">The sequence shown here is derived from an EMBL/GenBank/DDBJ whole genome shotgun (WGS) entry which is preliminary data.</text>
</comment>
<evidence type="ECO:0000313" key="2">
    <source>
        <dbReference type="Proteomes" id="UP000070376"/>
    </source>
</evidence>
<organism evidence="1 2">
    <name type="scientific">Heyndrickxia coagulans</name>
    <name type="common">Weizmannia coagulans</name>
    <dbReference type="NCBI Taxonomy" id="1398"/>
    <lineage>
        <taxon>Bacteria</taxon>
        <taxon>Bacillati</taxon>
        <taxon>Bacillota</taxon>
        <taxon>Bacilli</taxon>
        <taxon>Bacillales</taxon>
        <taxon>Bacillaceae</taxon>
        <taxon>Heyndrickxia</taxon>
    </lineage>
</organism>
<dbReference type="AlphaFoldDB" id="A0A133KZQ6"/>
<protein>
    <submittedName>
        <fullName evidence="1">Uncharacterized protein</fullName>
    </submittedName>
</protein>
<evidence type="ECO:0000313" key="1">
    <source>
        <dbReference type="EMBL" id="KWZ84915.1"/>
    </source>
</evidence>
<name>A0A133KZQ6_HEYCO</name>
<dbReference type="PATRIC" id="fig|1398.22.peg.661"/>
<reference evidence="2" key="1">
    <citation type="submission" date="2016-01" db="EMBL/GenBank/DDBJ databases">
        <authorList>
            <person name="Mitreva M."/>
            <person name="Pepin K.H."/>
            <person name="Mihindukulasuriya K.A."/>
            <person name="Fulton R."/>
            <person name="Fronick C."/>
            <person name="O'Laughlin M."/>
            <person name="Miner T."/>
            <person name="Herter B."/>
            <person name="Rosa B.A."/>
            <person name="Cordes M."/>
            <person name="Tomlinson C."/>
            <person name="Wollam A."/>
            <person name="Palsikar V.B."/>
            <person name="Mardis E.R."/>
            <person name="Wilson R.K."/>
        </authorList>
    </citation>
    <scope>NUCLEOTIDE SEQUENCE [LARGE SCALE GENOMIC DNA]</scope>
    <source>
        <strain evidence="2">GED7749B</strain>
    </source>
</reference>
<sequence>MMDLKTKTFYFFTKKKALTIQLVDKYTNLTILREEDLLWKSGSLDLEKWG</sequence>